<dbReference type="Proteomes" id="UP001597151">
    <property type="component" value="Unassembled WGS sequence"/>
</dbReference>
<name>A0ABW3TGM1_9RHOB</name>
<sequence length="303" mass="33902">MGNFGSLFSYTITKTKNLKLLENLTTSQPFSFGVIFVALYLGAISAYLLGVAITLPQAIVTIINQSSIIHLTTQITFVMILAISLTKVLHPLLVGALFLWNQLVRDFQLGRNRKRTIRKAAFYRLEYRRNRQVVEGRAFRKLINFQKSIIISLILLALLFNIDDNANPAFGIFAMLFFPIIFLPIITILATLNSYRATEVKSKSEFLTSQAGAQFIISMCLLAFFFLGIGRTVSIIYGPNVFYNLPNGVCRLAPMMPVFGGALYFHQESEHFVIIENGDIAFYIPRLGSSGAPCQIPQPLESP</sequence>
<evidence type="ECO:0000313" key="2">
    <source>
        <dbReference type="EMBL" id="MFD1196320.1"/>
    </source>
</evidence>
<feature type="transmembrane region" description="Helical" evidence="1">
    <location>
        <begin position="168"/>
        <end position="192"/>
    </location>
</feature>
<keyword evidence="1" id="KW-0472">Membrane</keyword>
<feature type="transmembrane region" description="Helical" evidence="1">
    <location>
        <begin position="213"/>
        <end position="237"/>
    </location>
</feature>
<proteinExistence type="predicted"/>
<dbReference type="RefSeq" id="WP_380794206.1">
    <property type="nucleotide sequence ID" value="NZ_JBHTKR010000007.1"/>
</dbReference>
<gene>
    <name evidence="2" type="ORF">ACFQ3C_16740</name>
</gene>
<comment type="caution">
    <text evidence="2">The sequence shown here is derived from an EMBL/GenBank/DDBJ whole genome shotgun (WGS) entry which is preliminary data.</text>
</comment>
<keyword evidence="3" id="KW-1185">Reference proteome</keyword>
<reference evidence="3" key="1">
    <citation type="journal article" date="2019" name="Int. J. Syst. Evol. Microbiol.">
        <title>The Global Catalogue of Microorganisms (GCM) 10K type strain sequencing project: providing services to taxonomists for standard genome sequencing and annotation.</title>
        <authorList>
            <consortium name="The Broad Institute Genomics Platform"/>
            <consortium name="The Broad Institute Genome Sequencing Center for Infectious Disease"/>
            <person name="Wu L."/>
            <person name="Ma J."/>
        </authorList>
    </citation>
    <scope>NUCLEOTIDE SEQUENCE [LARGE SCALE GENOMIC DNA]</scope>
    <source>
        <strain evidence="3">CCUG 55328</strain>
    </source>
</reference>
<keyword evidence="1" id="KW-0812">Transmembrane</keyword>
<dbReference type="EMBL" id="JBHTKR010000007">
    <property type="protein sequence ID" value="MFD1196320.1"/>
    <property type="molecule type" value="Genomic_DNA"/>
</dbReference>
<keyword evidence="1" id="KW-1133">Transmembrane helix</keyword>
<accession>A0ABW3TGM1</accession>
<evidence type="ECO:0000256" key="1">
    <source>
        <dbReference type="SAM" id="Phobius"/>
    </source>
</evidence>
<protein>
    <submittedName>
        <fullName evidence="2">Uncharacterized protein</fullName>
    </submittedName>
</protein>
<organism evidence="2 3">
    <name type="scientific">Seohaeicola saemankumensis</name>
    <dbReference type="NCBI Taxonomy" id="481181"/>
    <lineage>
        <taxon>Bacteria</taxon>
        <taxon>Pseudomonadati</taxon>
        <taxon>Pseudomonadota</taxon>
        <taxon>Alphaproteobacteria</taxon>
        <taxon>Rhodobacterales</taxon>
        <taxon>Roseobacteraceae</taxon>
        <taxon>Seohaeicola</taxon>
    </lineage>
</organism>
<feature type="transmembrane region" description="Helical" evidence="1">
    <location>
        <begin position="30"/>
        <end position="55"/>
    </location>
</feature>
<feature type="transmembrane region" description="Helical" evidence="1">
    <location>
        <begin position="145"/>
        <end position="162"/>
    </location>
</feature>
<evidence type="ECO:0000313" key="3">
    <source>
        <dbReference type="Proteomes" id="UP001597151"/>
    </source>
</evidence>